<dbReference type="AlphaFoldDB" id="A0A7Y7QXE3"/>
<evidence type="ECO:0000313" key="2">
    <source>
        <dbReference type="EMBL" id="NNG53660.1"/>
    </source>
</evidence>
<reference evidence="4 5" key="1">
    <citation type="submission" date="2020-05" db="EMBL/GenBank/DDBJ databases">
        <title>Draft Genome Sequences of Sphingomonas sp. Isolated from the International Space Station.</title>
        <authorList>
            <person name="Bijlani S."/>
            <person name="Singh N.K."/>
            <person name="Mason C.E."/>
            <person name="Wang C.C."/>
            <person name="Venkateswaran K."/>
        </authorList>
    </citation>
    <scope>NUCLEOTIDE SEQUENCE [LARGE SCALE GENOMIC DNA]</scope>
    <source>
        <strain evidence="2 5">IIF7SW-B5</strain>
        <strain evidence="3">ISS-IIF7SWP</strain>
    </source>
</reference>
<dbReference type="EMBL" id="JABEOV010000013">
    <property type="protein sequence ID" value="NNG53660.1"/>
    <property type="molecule type" value="Genomic_DNA"/>
</dbReference>
<proteinExistence type="predicted"/>
<dbReference type="RefSeq" id="WP_061781178.1">
    <property type="nucleotide sequence ID" value="NZ_JABEOV010000013.1"/>
</dbReference>
<evidence type="ECO:0000256" key="1">
    <source>
        <dbReference type="SAM" id="MobiDB-lite"/>
    </source>
</evidence>
<evidence type="ECO:0000313" key="4">
    <source>
        <dbReference type="Proteomes" id="UP000531581"/>
    </source>
</evidence>
<dbReference type="Proteomes" id="UP000531581">
    <property type="component" value="Unassembled WGS sequence"/>
</dbReference>
<organism evidence="3 4">
    <name type="scientific">Sphingomonas sanguinis</name>
    <dbReference type="NCBI Taxonomy" id="33051"/>
    <lineage>
        <taxon>Bacteria</taxon>
        <taxon>Pseudomonadati</taxon>
        <taxon>Pseudomonadota</taxon>
        <taxon>Alphaproteobacteria</taxon>
        <taxon>Sphingomonadales</taxon>
        <taxon>Sphingomonadaceae</taxon>
        <taxon>Sphingomonas</taxon>
    </lineage>
</organism>
<dbReference type="Proteomes" id="UP000557656">
    <property type="component" value="Unassembled WGS sequence"/>
</dbReference>
<dbReference type="EMBL" id="JABYQV010000015">
    <property type="protein sequence ID" value="NVP32438.1"/>
    <property type="molecule type" value="Genomic_DNA"/>
</dbReference>
<accession>A0A7Y7QXE3</accession>
<dbReference type="GeneID" id="78487685"/>
<comment type="caution">
    <text evidence="3">The sequence shown here is derived from an EMBL/GenBank/DDBJ whole genome shotgun (WGS) entry which is preliminary data.</text>
</comment>
<protein>
    <submittedName>
        <fullName evidence="3">Uncharacterized protein</fullName>
    </submittedName>
</protein>
<gene>
    <name evidence="2" type="ORF">HKX05_09890</name>
    <name evidence="3" type="ORF">HLV41_15465</name>
</gene>
<evidence type="ECO:0000313" key="3">
    <source>
        <dbReference type="EMBL" id="NVP32438.1"/>
    </source>
</evidence>
<sequence>MWYTGTATFTTGSLEVVGDGNVDFVSNVFPGDACIGPNGLPMEIDRADSRNKLILRTPYNGQGGTGQFRVQPTQDYIRSLAYAAVDLKNTYGNYRDTVLQGIFQPGTNAAPGVRGLNDQDTGLRWLGDNRLALTAGGADRAVVGPDGLSVSGRMDLRSTIAVANPNNGADQTYIAQDFYSPSGSLVGRIASVQATGTFVDAGQLALCTARGGVATEQVRIMDTGNVGIGTTAPAARHHVKAAVGGEIARFETPAARGGGNGYVSFYDAGGRKSYLGYGSLSDDFNIYNECVGGAITFGTSVVERGRFDVGGNFLVGVASGSANVIAKGVAQGSAVMAVFSSTTGSQSAAFNAVAAHGYSSAGAAMNVGRNTDTNRSINSGGTVNASGADYAEYMVKADGCGLIAKGDVCGVDRDGKLTDRWSDAISFVVKSTDPSLVGGDTWATHLPPKPELPGAEPMPPVQPGPAPVAPIEPGPEPDEEGPVYAEWLQARFAFAVAERDYALALAEWQAATDAYPAAHATFEANHAAWADAKAAYARDLPAWEAQLEAARVRVDRIAFCGQVPCNVSGDFAVGDYIIPVQDGAAIKAVAVKDDDSLTDRQYRRRIGKVWAIRGGRAWIDVQHG</sequence>
<feature type="region of interest" description="Disordered" evidence="1">
    <location>
        <begin position="447"/>
        <end position="466"/>
    </location>
</feature>
<evidence type="ECO:0000313" key="5">
    <source>
        <dbReference type="Proteomes" id="UP000557656"/>
    </source>
</evidence>
<keyword evidence="5" id="KW-1185">Reference proteome</keyword>
<name>A0A7Y7QXE3_9SPHN</name>